<comment type="subunit">
    <text evidence="3">Homodimer.</text>
</comment>
<feature type="compositionally biased region" description="Polar residues" evidence="7">
    <location>
        <begin position="10"/>
        <end position="35"/>
    </location>
</feature>
<dbReference type="GO" id="GO:0051082">
    <property type="term" value="F:unfolded protein binding"/>
    <property type="evidence" value="ECO:0007669"/>
    <property type="project" value="TreeGrafter"/>
</dbReference>
<proteinExistence type="inferred from homology"/>
<dbReference type="AlphaFoldDB" id="A0A3P3XJE6"/>
<comment type="function">
    <text evidence="3 4">Participates actively in the response to hyperosmotic and heat shock by preventing the aggregation of stress-denatured proteins, in association with DnaK and GrpE. It is the nucleotide exchange factor for DnaK and may function as a thermosensor. Unfolded proteins bind initially to DnaJ; upon interaction with the DnaJ-bound protein, DnaK hydrolyzes its bound ATP, resulting in the formation of a stable complex. GrpE releases ADP from DnaK; ATP binding to DnaK triggers the release of the substrate protein, thus completing the reaction cycle. Several rounds of ATP-dependent interactions between DnaJ, DnaK and GrpE are required for fully efficient folding.</text>
</comment>
<name>A0A3P3XJE6_9SPIR</name>
<dbReference type="SUPFAM" id="SSF58014">
    <property type="entry name" value="Coiled-coil domain of nucleotide exchange factor GrpE"/>
    <property type="match status" value="1"/>
</dbReference>
<keyword evidence="6" id="KW-0175">Coiled coil</keyword>
<dbReference type="PROSITE" id="PS01071">
    <property type="entry name" value="GRPE"/>
    <property type="match status" value="1"/>
</dbReference>
<dbReference type="HAMAP" id="MF_01151">
    <property type="entry name" value="GrpE"/>
    <property type="match status" value="1"/>
</dbReference>
<organism evidence="8">
    <name type="scientific">uncultured spirochete</name>
    <dbReference type="NCBI Taxonomy" id="156406"/>
    <lineage>
        <taxon>Bacteria</taxon>
        <taxon>Pseudomonadati</taxon>
        <taxon>Spirochaetota</taxon>
        <taxon>Spirochaetia</taxon>
        <taxon>Spirochaetales</taxon>
        <taxon>environmental samples</taxon>
    </lineage>
</organism>
<dbReference type="InterPro" id="IPR000740">
    <property type="entry name" value="GrpE"/>
</dbReference>
<dbReference type="InterPro" id="IPR013805">
    <property type="entry name" value="GrpE_CC"/>
</dbReference>
<evidence type="ECO:0000313" key="8">
    <source>
        <dbReference type="EMBL" id="SLM12562.1"/>
    </source>
</evidence>
<gene>
    <name evidence="3 8" type="primary">grpE</name>
    <name evidence="8" type="ORF">SPIROBIBN47_250090</name>
</gene>
<evidence type="ECO:0000256" key="4">
    <source>
        <dbReference type="RuleBase" id="RU000639"/>
    </source>
</evidence>
<evidence type="ECO:0000256" key="1">
    <source>
        <dbReference type="ARBA" id="ARBA00009054"/>
    </source>
</evidence>
<feature type="compositionally biased region" description="Low complexity" evidence="7">
    <location>
        <begin position="248"/>
        <end position="261"/>
    </location>
</feature>
<evidence type="ECO:0000256" key="7">
    <source>
        <dbReference type="SAM" id="MobiDB-lite"/>
    </source>
</evidence>
<dbReference type="GO" id="GO:0005737">
    <property type="term" value="C:cytoplasm"/>
    <property type="evidence" value="ECO:0007669"/>
    <property type="project" value="UniProtKB-SubCell"/>
</dbReference>
<dbReference type="GO" id="GO:0006457">
    <property type="term" value="P:protein folding"/>
    <property type="evidence" value="ECO:0007669"/>
    <property type="project" value="InterPro"/>
</dbReference>
<comment type="subcellular location">
    <subcellularLocation>
        <location evidence="3">Cytoplasm</location>
    </subcellularLocation>
</comment>
<dbReference type="InterPro" id="IPR009012">
    <property type="entry name" value="GrpE_head"/>
</dbReference>
<dbReference type="Gene3D" id="2.30.22.10">
    <property type="entry name" value="Head domain of nucleotide exchange factor GrpE"/>
    <property type="match status" value="1"/>
</dbReference>
<evidence type="ECO:0000256" key="3">
    <source>
        <dbReference type="HAMAP-Rule" id="MF_01151"/>
    </source>
</evidence>
<dbReference type="GO" id="GO:0051087">
    <property type="term" value="F:protein-folding chaperone binding"/>
    <property type="evidence" value="ECO:0007669"/>
    <property type="project" value="InterPro"/>
</dbReference>
<keyword evidence="3" id="KW-0963">Cytoplasm</keyword>
<accession>A0A3P3XJE6</accession>
<protein>
    <recommendedName>
        <fullName evidence="3 4">Protein GrpE</fullName>
    </recommendedName>
    <alternativeName>
        <fullName evidence="3">HSP-70 cofactor</fullName>
    </alternativeName>
</protein>
<evidence type="ECO:0000256" key="5">
    <source>
        <dbReference type="RuleBase" id="RU004478"/>
    </source>
</evidence>
<dbReference type="Gene3D" id="3.90.20.20">
    <property type="match status" value="1"/>
</dbReference>
<keyword evidence="3 4" id="KW-0346">Stress response</keyword>
<dbReference type="GO" id="GO:0042803">
    <property type="term" value="F:protein homodimerization activity"/>
    <property type="evidence" value="ECO:0007669"/>
    <property type="project" value="InterPro"/>
</dbReference>
<dbReference type="Pfam" id="PF01025">
    <property type="entry name" value="GrpE"/>
    <property type="match status" value="1"/>
</dbReference>
<keyword evidence="2 3" id="KW-0143">Chaperone</keyword>
<dbReference type="GO" id="GO:0000774">
    <property type="term" value="F:adenyl-nucleotide exchange factor activity"/>
    <property type="evidence" value="ECO:0007669"/>
    <property type="project" value="InterPro"/>
</dbReference>
<dbReference type="EMBL" id="FWDM01000018">
    <property type="protein sequence ID" value="SLM12562.1"/>
    <property type="molecule type" value="Genomic_DNA"/>
</dbReference>
<dbReference type="PRINTS" id="PR00773">
    <property type="entry name" value="GRPEPROTEIN"/>
</dbReference>
<dbReference type="SUPFAM" id="SSF51064">
    <property type="entry name" value="Head domain of nucleotide exchange factor GrpE"/>
    <property type="match status" value="1"/>
</dbReference>
<evidence type="ECO:0000256" key="6">
    <source>
        <dbReference type="SAM" id="Coils"/>
    </source>
</evidence>
<evidence type="ECO:0000256" key="2">
    <source>
        <dbReference type="ARBA" id="ARBA00023186"/>
    </source>
</evidence>
<feature type="coiled-coil region" evidence="6">
    <location>
        <begin position="71"/>
        <end position="98"/>
    </location>
</feature>
<feature type="region of interest" description="Disordered" evidence="7">
    <location>
        <begin position="1"/>
        <end position="68"/>
    </location>
</feature>
<dbReference type="PANTHER" id="PTHR21237:SF23">
    <property type="entry name" value="GRPE PROTEIN HOMOLOG, MITOCHONDRIAL"/>
    <property type="match status" value="1"/>
</dbReference>
<dbReference type="PANTHER" id="PTHR21237">
    <property type="entry name" value="GRPE PROTEIN"/>
    <property type="match status" value="1"/>
</dbReference>
<comment type="similarity">
    <text evidence="1 3 5">Belongs to the GrpE family.</text>
</comment>
<reference evidence="8" key="1">
    <citation type="submission" date="2017-02" db="EMBL/GenBank/DDBJ databases">
        <authorList>
            <person name="Regsiter A."/>
            <person name="William W."/>
        </authorList>
    </citation>
    <scope>NUCLEOTIDE SEQUENCE</scope>
    <source>
        <strain evidence="8">Bib</strain>
    </source>
</reference>
<dbReference type="CDD" id="cd00446">
    <property type="entry name" value="GrpE"/>
    <property type="match status" value="1"/>
</dbReference>
<feature type="region of interest" description="Disordered" evidence="7">
    <location>
        <begin position="226"/>
        <end position="261"/>
    </location>
</feature>
<sequence length="261" mass="28481">MSKHKHEHGQSSNTMKPEQTMSAESLSSLQNQQAEGQAGVPEVEIQPDAEPDMAGQPGAQPGAVTTPEAQLAAAKAEIELLKAQLAELNDKYLRALAEQVNFRKRMTKEKEEYQQYALSTLLSDLIPVLDDFDRSLEAAAQSQNDVSKVIEGIRLVQKRLLDTLANKYGLARYDAEGSVFDPHMHEAMFSDQGDVTEPTVTQEFMPGYKLHDRVIRAAKVKVTVPANNGAEKAPAQMEKAQGQAQDESSTANSSSSGQNDV</sequence>